<evidence type="ECO:0000256" key="1">
    <source>
        <dbReference type="ARBA" id="ARBA00004651"/>
    </source>
</evidence>
<evidence type="ECO:0000256" key="5">
    <source>
        <dbReference type="ARBA" id="ARBA00022989"/>
    </source>
</evidence>
<dbReference type="CDD" id="cd06261">
    <property type="entry name" value="TM_PBP2"/>
    <property type="match status" value="1"/>
</dbReference>
<evidence type="ECO:0000256" key="3">
    <source>
        <dbReference type="ARBA" id="ARBA00022475"/>
    </source>
</evidence>
<organism evidence="9 10">
    <name type="scientific">Paenibacillus artemisiicola</name>
    <dbReference type="NCBI Taxonomy" id="1172618"/>
    <lineage>
        <taxon>Bacteria</taxon>
        <taxon>Bacillati</taxon>
        <taxon>Bacillota</taxon>
        <taxon>Bacilli</taxon>
        <taxon>Bacillales</taxon>
        <taxon>Paenibacillaceae</taxon>
        <taxon>Paenibacillus</taxon>
    </lineage>
</organism>
<name>A0ABS3WC20_9BACL</name>
<dbReference type="PANTHER" id="PTHR43744:SF9">
    <property type="entry name" value="POLYGALACTURONAN_RHAMNOGALACTURONAN TRANSPORT SYSTEM PERMEASE PROTEIN YTCP"/>
    <property type="match status" value="1"/>
</dbReference>
<feature type="transmembrane region" description="Helical" evidence="7">
    <location>
        <begin position="131"/>
        <end position="150"/>
    </location>
</feature>
<keyword evidence="6 7" id="KW-0472">Membrane</keyword>
<dbReference type="RefSeq" id="WP_090640415.1">
    <property type="nucleotide sequence ID" value="NZ_JAGGDJ010000013.1"/>
</dbReference>
<evidence type="ECO:0000256" key="7">
    <source>
        <dbReference type="RuleBase" id="RU363032"/>
    </source>
</evidence>
<evidence type="ECO:0000256" key="6">
    <source>
        <dbReference type="ARBA" id="ARBA00023136"/>
    </source>
</evidence>
<comment type="subcellular location">
    <subcellularLocation>
        <location evidence="1 7">Cell membrane</location>
        <topology evidence="1 7">Multi-pass membrane protein</topology>
    </subcellularLocation>
</comment>
<keyword evidence="10" id="KW-1185">Reference proteome</keyword>
<evidence type="ECO:0000313" key="9">
    <source>
        <dbReference type="EMBL" id="MBO7745860.1"/>
    </source>
</evidence>
<keyword evidence="4 7" id="KW-0812">Transmembrane</keyword>
<gene>
    <name evidence="9" type="ORF">I8J29_16755</name>
</gene>
<reference evidence="9 10" key="1">
    <citation type="submission" date="2021-03" db="EMBL/GenBank/DDBJ databases">
        <title>Paenibacillus artemisicola MWE-103 whole genome sequence.</title>
        <authorList>
            <person name="Ham Y.J."/>
        </authorList>
    </citation>
    <scope>NUCLEOTIDE SEQUENCE [LARGE SCALE GENOMIC DNA]</scope>
    <source>
        <strain evidence="9 10">MWE-103</strain>
    </source>
</reference>
<dbReference type="PANTHER" id="PTHR43744">
    <property type="entry name" value="ABC TRANSPORTER PERMEASE PROTEIN MG189-RELATED-RELATED"/>
    <property type="match status" value="1"/>
</dbReference>
<comment type="caution">
    <text evidence="9">The sequence shown here is derived from an EMBL/GenBank/DDBJ whole genome shotgun (WGS) entry which is preliminary data.</text>
</comment>
<dbReference type="InterPro" id="IPR000515">
    <property type="entry name" value="MetI-like"/>
</dbReference>
<dbReference type="SUPFAM" id="SSF161098">
    <property type="entry name" value="MetI-like"/>
    <property type="match status" value="1"/>
</dbReference>
<dbReference type="Proteomes" id="UP000670947">
    <property type="component" value="Unassembled WGS sequence"/>
</dbReference>
<dbReference type="Gene3D" id="1.10.3720.10">
    <property type="entry name" value="MetI-like"/>
    <property type="match status" value="1"/>
</dbReference>
<evidence type="ECO:0000256" key="4">
    <source>
        <dbReference type="ARBA" id="ARBA00022692"/>
    </source>
</evidence>
<dbReference type="Pfam" id="PF00528">
    <property type="entry name" value="BPD_transp_1"/>
    <property type="match status" value="1"/>
</dbReference>
<feature type="transmembrane region" description="Helical" evidence="7">
    <location>
        <begin position="162"/>
        <end position="183"/>
    </location>
</feature>
<dbReference type="InterPro" id="IPR035906">
    <property type="entry name" value="MetI-like_sf"/>
</dbReference>
<keyword evidence="5 7" id="KW-1133">Transmembrane helix</keyword>
<feature type="transmembrane region" description="Helical" evidence="7">
    <location>
        <begin position="33"/>
        <end position="58"/>
    </location>
</feature>
<evidence type="ECO:0000259" key="8">
    <source>
        <dbReference type="PROSITE" id="PS50928"/>
    </source>
</evidence>
<protein>
    <submittedName>
        <fullName evidence="9">Carbohydrate ABC transporter permease</fullName>
    </submittedName>
</protein>
<comment type="similarity">
    <text evidence="7">Belongs to the binding-protein-dependent transport system permease family.</text>
</comment>
<feature type="transmembrane region" description="Helical" evidence="7">
    <location>
        <begin position="94"/>
        <end position="119"/>
    </location>
</feature>
<dbReference type="PROSITE" id="PS50928">
    <property type="entry name" value="ABC_TM1"/>
    <property type="match status" value="1"/>
</dbReference>
<sequence length="317" mass="35563">MNTTPQALAADAAESADVRATGARRAPFSLVNLLSHLLFVCITLAMILPFVLVISISFTEETSIVEHGYQFFPRDVTAKAYRYIFEAPLVLFRAYGVTILTTVIGTVLSLLVTAMLGYVTSRRDFRYRTPASFFVFFTMLFNGGLVPSYILIKQYLHLDNTIWCLILPSLVSPFYIMVMKGFLSKMPFEIIESAKIDGAREIRIFFTIVLPLSTPALATLGLFLSFGFWNSWFPALLYIDNEKLIPIQLLLVRMMQKLEFLTSNSDFISQFGLDTSKFPTLSARMAMAILAGGPMVCIFPFFQKYFVKGLTVGSLKG</sequence>
<evidence type="ECO:0000313" key="10">
    <source>
        <dbReference type="Proteomes" id="UP000670947"/>
    </source>
</evidence>
<keyword evidence="2 7" id="KW-0813">Transport</keyword>
<dbReference type="EMBL" id="JAGGDJ010000013">
    <property type="protein sequence ID" value="MBO7745860.1"/>
    <property type="molecule type" value="Genomic_DNA"/>
</dbReference>
<feature type="domain" description="ABC transmembrane type-1" evidence="8">
    <location>
        <begin position="95"/>
        <end position="302"/>
    </location>
</feature>
<feature type="transmembrane region" description="Helical" evidence="7">
    <location>
        <begin position="281"/>
        <end position="302"/>
    </location>
</feature>
<proteinExistence type="inferred from homology"/>
<keyword evidence="3" id="KW-1003">Cell membrane</keyword>
<feature type="transmembrane region" description="Helical" evidence="7">
    <location>
        <begin position="204"/>
        <end position="229"/>
    </location>
</feature>
<evidence type="ECO:0000256" key="2">
    <source>
        <dbReference type="ARBA" id="ARBA00022448"/>
    </source>
</evidence>
<accession>A0ABS3WC20</accession>